<evidence type="ECO:0008006" key="3">
    <source>
        <dbReference type="Google" id="ProtNLM"/>
    </source>
</evidence>
<comment type="caution">
    <text evidence="1">The sequence shown here is derived from an EMBL/GenBank/DDBJ whole genome shotgun (WGS) entry which is preliminary data.</text>
</comment>
<reference evidence="1 2" key="1">
    <citation type="journal article" date="2015" name="Antonie Van Leeuwenhoek">
        <title>Oricola cellulosilytica gen. nov., sp. nov., a cellulose-degrading bacterium of the family Phyllobacteriaceae isolated from surface seashore water, and emended descriptions of Mesorhizobium loti and Phyllobacterium myrsinacearum.</title>
        <authorList>
            <person name="Hameed A."/>
            <person name="Shahina M."/>
            <person name="Lai W.A."/>
            <person name="Lin S.Y."/>
            <person name="Young L.S."/>
            <person name="Liu Y.C."/>
            <person name="Hsu Y.H."/>
            <person name="Young C.C."/>
        </authorList>
    </citation>
    <scope>NUCLEOTIDE SEQUENCE [LARGE SCALE GENOMIC DNA]</scope>
    <source>
        <strain evidence="1 2">KCTC 52183</strain>
    </source>
</reference>
<protein>
    <recommendedName>
        <fullName evidence="3">Cell division protein FtsL</fullName>
    </recommendedName>
</protein>
<name>A0A4R0PF23_9HYPH</name>
<evidence type="ECO:0000313" key="2">
    <source>
        <dbReference type="Proteomes" id="UP000291301"/>
    </source>
</evidence>
<dbReference type="Proteomes" id="UP000291301">
    <property type="component" value="Unassembled WGS sequence"/>
</dbReference>
<sequence length="123" mass="13672">MIRLFNIVLVLLMLGAATWTYNVKHRAERDVAEIRSLKQRIAVENDSISLLEADWAYLSQPSRLQKLSDLYAEELQLRPTEAQQLVYPRELPAPPEMPIGDPVADIIAGEITDALTTGSVGGN</sequence>
<dbReference type="RefSeq" id="WP_131567142.1">
    <property type="nucleotide sequence ID" value="NZ_JAINFK010000004.1"/>
</dbReference>
<dbReference type="EMBL" id="SJST01000002">
    <property type="protein sequence ID" value="TCD15248.1"/>
    <property type="molecule type" value="Genomic_DNA"/>
</dbReference>
<gene>
    <name evidence="1" type="ORF">E0D97_06830</name>
</gene>
<dbReference type="AlphaFoldDB" id="A0A4R0PF23"/>
<keyword evidence="2" id="KW-1185">Reference proteome</keyword>
<proteinExistence type="predicted"/>
<organism evidence="1 2">
    <name type="scientific">Oricola cellulosilytica</name>
    <dbReference type="NCBI Taxonomy" id="1429082"/>
    <lineage>
        <taxon>Bacteria</taxon>
        <taxon>Pseudomonadati</taxon>
        <taxon>Pseudomonadota</taxon>
        <taxon>Alphaproteobacteria</taxon>
        <taxon>Hyphomicrobiales</taxon>
        <taxon>Ahrensiaceae</taxon>
        <taxon>Oricola</taxon>
    </lineage>
</organism>
<evidence type="ECO:0000313" key="1">
    <source>
        <dbReference type="EMBL" id="TCD15248.1"/>
    </source>
</evidence>
<accession>A0A4R0PF23</accession>
<dbReference type="OrthoDB" id="7165680at2"/>